<keyword evidence="8 9" id="KW-0472">Membrane</keyword>
<feature type="transmembrane region" description="Helical" evidence="9">
    <location>
        <begin position="474"/>
        <end position="494"/>
    </location>
</feature>
<dbReference type="Pfam" id="PF02705">
    <property type="entry name" value="K_trans"/>
    <property type="match status" value="1"/>
</dbReference>
<keyword evidence="7" id="KW-0406">Ion transport</keyword>
<evidence type="ECO:0000313" key="13">
    <source>
        <dbReference type="Proteomes" id="UP000703269"/>
    </source>
</evidence>
<keyword evidence="13" id="KW-1185">Reference proteome</keyword>
<dbReference type="Pfam" id="PF22776">
    <property type="entry name" value="K_trans_C"/>
    <property type="match status" value="1"/>
</dbReference>
<accession>A0A9P3FZI5</accession>
<feature type="transmembrane region" description="Helical" evidence="9">
    <location>
        <begin position="263"/>
        <end position="281"/>
    </location>
</feature>
<feature type="transmembrane region" description="Helical" evidence="9">
    <location>
        <begin position="150"/>
        <end position="183"/>
    </location>
</feature>
<feature type="domain" description="K+ potassium transporter integral membrane" evidence="10">
    <location>
        <begin position="27"/>
        <end position="512"/>
    </location>
</feature>
<evidence type="ECO:0000256" key="9">
    <source>
        <dbReference type="SAM" id="Phobius"/>
    </source>
</evidence>
<feature type="domain" description="K+ potassium transporter C-terminal" evidence="11">
    <location>
        <begin position="579"/>
        <end position="753"/>
    </location>
</feature>
<keyword evidence="5" id="KW-0630">Potassium</keyword>
<feature type="transmembrane region" description="Helical" evidence="9">
    <location>
        <begin position="445"/>
        <end position="467"/>
    </location>
</feature>
<dbReference type="AlphaFoldDB" id="A0A9P3FZI5"/>
<dbReference type="OrthoDB" id="504708at2759"/>
<gene>
    <name evidence="12" type="ORF">PsYK624_014610</name>
</gene>
<dbReference type="Proteomes" id="UP000703269">
    <property type="component" value="Unassembled WGS sequence"/>
</dbReference>
<evidence type="ECO:0000256" key="1">
    <source>
        <dbReference type="ARBA" id="ARBA00004141"/>
    </source>
</evidence>
<keyword evidence="4 9" id="KW-0812">Transmembrane</keyword>
<dbReference type="EMBL" id="BPQB01000002">
    <property type="protein sequence ID" value="GJE85382.1"/>
    <property type="molecule type" value="Genomic_DNA"/>
</dbReference>
<evidence type="ECO:0000256" key="8">
    <source>
        <dbReference type="ARBA" id="ARBA00023136"/>
    </source>
</evidence>
<evidence type="ECO:0000256" key="5">
    <source>
        <dbReference type="ARBA" id="ARBA00022958"/>
    </source>
</evidence>
<reference evidence="12 13" key="1">
    <citation type="submission" date="2021-08" db="EMBL/GenBank/DDBJ databases">
        <title>Draft Genome Sequence of Phanerochaete sordida strain YK-624.</title>
        <authorList>
            <person name="Mori T."/>
            <person name="Dohra H."/>
            <person name="Suzuki T."/>
            <person name="Kawagishi H."/>
            <person name="Hirai H."/>
        </authorList>
    </citation>
    <scope>NUCLEOTIDE SEQUENCE [LARGE SCALE GENOMIC DNA]</scope>
    <source>
        <strain evidence="12 13">YK-624</strain>
    </source>
</reference>
<name>A0A9P3FZI5_9APHY</name>
<keyword evidence="2" id="KW-0813">Transport</keyword>
<dbReference type="NCBIfam" id="TIGR00794">
    <property type="entry name" value="kup"/>
    <property type="match status" value="1"/>
</dbReference>
<dbReference type="GO" id="GO:0015079">
    <property type="term" value="F:potassium ion transmembrane transporter activity"/>
    <property type="evidence" value="ECO:0007669"/>
    <property type="project" value="InterPro"/>
</dbReference>
<proteinExistence type="predicted"/>
<sequence>MNPFSAAEAGKAHAPYKGLSWALVTLSFQTLGIIYSDIGTSPLYTLNGLWPANGPVPPTEDVIGGISAIIWALTLLPLCKYVFICLRFGTTEGEGGTFALYQGLFPPELDYTDDDSLLAPADEKASELSADVHAARAPQSTVPQRLRWPLFVWCLFGTALTLADGVFTPAVSVTSAVAGIAVAKESVTNDVTPISIVLLLVLFLAQFRGTSQLGFLFAPVTLIWLILLAVTGIINIVAYPGIFRAFDPSRAILLFVRTRDYDILAGVLLALTGCEAMFASLGHFNILSIQLSFTLFVYPSIVLAYLGQGARLIRDGEAVLSNLFYATIPGRVNGPVYWIMFVFGILATFIASQTLITAAFSLIQQMIKNHVLPPLRVVHTSSKIKGQIYIPAVNWLLMIVTIVVVGTFRNSTSLSNAYGFSVATVMFSTTVLIAIQMVYVKHLPIYVALAFFLVFGFLDGLFWGAALKKIPQGAYVPLIIGSICMLIMVFWSWAKGLEDAFDGNHRSDLQNVIIREQLHTSDADYDAPEVSYVQREGGPVSDSSSESEKYYICDPEERIISAILPSKEYSALLQLARLPTCAVFHRMTSGKGVPHSFAAFVRQWPALPRVVIFLSVHVMSVAEVEPEERYTLRKVPAVRGFYVVIYRIGYRETFNVKVEAFIDKICDLEAREDPVNSAATIAEVRTAARRVTHIAPHYVVTSRSLGSSRFMRAMSWMRAVLLEDIYRRLATMFPDTDGWRGSADEIIHVGVNATL</sequence>
<dbReference type="InterPro" id="IPR003855">
    <property type="entry name" value="K+_transporter"/>
</dbReference>
<evidence type="ECO:0000259" key="11">
    <source>
        <dbReference type="Pfam" id="PF22776"/>
    </source>
</evidence>
<evidence type="ECO:0000256" key="2">
    <source>
        <dbReference type="ARBA" id="ARBA00022448"/>
    </source>
</evidence>
<dbReference type="PANTHER" id="PTHR30540:SF83">
    <property type="entry name" value="K+ POTASSIUM TRANSPORTER"/>
    <property type="match status" value="1"/>
</dbReference>
<feature type="transmembrane region" description="Helical" evidence="9">
    <location>
        <begin position="287"/>
        <end position="306"/>
    </location>
</feature>
<comment type="subcellular location">
    <subcellularLocation>
        <location evidence="1">Membrane</location>
        <topology evidence="1">Multi-pass membrane protein</topology>
    </subcellularLocation>
</comment>
<evidence type="ECO:0000256" key="3">
    <source>
        <dbReference type="ARBA" id="ARBA00022538"/>
    </source>
</evidence>
<keyword evidence="6 9" id="KW-1133">Transmembrane helix</keyword>
<comment type="caution">
    <text evidence="12">The sequence shown here is derived from an EMBL/GenBank/DDBJ whole genome shotgun (WGS) entry which is preliminary data.</text>
</comment>
<feature type="transmembrane region" description="Helical" evidence="9">
    <location>
        <begin position="336"/>
        <end position="367"/>
    </location>
</feature>
<dbReference type="InterPro" id="IPR053952">
    <property type="entry name" value="K_trans_C"/>
</dbReference>
<dbReference type="InterPro" id="IPR053951">
    <property type="entry name" value="K_trans_N"/>
</dbReference>
<protein>
    <submittedName>
        <fullName evidence="12">KUP/HAK/KT family potassium transporter</fullName>
    </submittedName>
</protein>
<evidence type="ECO:0000256" key="6">
    <source>
        <dbReference type="ARBA" id="ARBA00022989"/>
    </source>
</evidence>
<feature type="transmembrane region" description="Helical" evidence="9">
    <location>
        <begin position="417"/>
        <end position="439"/>
    </location>
</feature>
<organism evidence="12 13">
    <name type="scientific">Phanerochaete sordida</name>
    <dbReference type="NCBI Taxonomy" id="48140"/>
    <lineage>
        <taxon>Eukaryota</taxon>
        <taxon>Fungi</taxon>
        <taxon>Dikarya</taxon>
        <taxon>Basidiomycota</taxon>
        <taxon>Agaricomycotina</taxon>
        <taxon>Agaricomycetes</taxon>
        <taxon>Polyporales</taxon>
        <taxon>Phanerochaetaceae</taxon>
        <taxon>Phanerochaete</taxon>
    </lineage>
</organism>
<evidence type="ECO:0000313" key="12">
    <source>
        <dbReference type="EMBL" id="GJE85382.1"/>
    </source>
</evidence>
<dbReference type="PANTHER" id="PTHR30540">
    <property type="entry name" value="OSMOTIC STRESS POTASSIUM TRANSPORTER"/>
    <property type="match status" value="1"/>
</dbReference>
<keyword evidence="3" id="KW-0633">Potassium transport</keyword>
<dbReference type="GO" id="GO:0016020">
    <property type="term" value="C:membrane"/>
    <property type="evidence" value="ECO:0007669"/>
    <property type="project" value="UniProtKB-SubCell"/>
</dbReference>
<evidence type="ECO:0000259" key="10">
    <source>
        <dbReference type="Pfam" id="PF02705"/>
    </source>
</evidence>
<evidence type="ECO:0000256" key="4">
    <source>
        <dbReference type="ARBA" id="ARBA00022692"/>
    </source>
</evidence>
<feature type="transmembrane region" description="Helical" evidence="9">
    <location>
        <begin position="213"/>
        <end position="242"/>
    </location>
</feature>
<feature type="transmembrane region" description="Helical" evidence="9">
    <location>
        <begin position="387"/>
        <end position="405"/>
    </location>
</feature>
<evidence type="ECO:0000256" key="7">
    <source>
        <dbReference type="ARBA" id="ARBA00023065"/>
    </source>
</evidence>